<keyword evidence="6" id="KW-0812">Transmembrane</keyword>
<feature type="domain" description="Reverse transcriptase Ty1/copia-type" evidence="4">
    <location>
        <begin position="267"/>
        <end position="370"/>
    </location>
</feature>
<dbReference type="PANTHER" id="PTHR42648">
    <property type="entry name" value="TRANSPOSASE, PUTATIVE-RELATED"/>
    <property type="match status" value="1"/>
</dbReference>
<evidence type="ECO:0000313" key="6">
    <source>
        <dbReference type="EMBL" id="GAA0147741.1"/>
    </source>
</evidence>
<evidence type="ECO:0000256" key="1">
    <source>
        <dbReference type="ARBA" id="ARBA00022723"/>
    </source>
</evidence>
<accession>A0AAV3PAI7</accession>
<dbReference type="InterPro" id="IPR043502">
    <property type="entry name" value="DNA/RNA_pol_sf"/>
</dbReference>
<dbReference type="Pfam" id="PF25597">
    <property type="entry name" value="SH3_retrovirus"/>
    <property type="match status" value="1"/>
</dbReference>
<feature type="region of interest" description="Disordered" evidence="3">
    <location>
        <begin position="187"/>
        <end position="221"/>
    </location>
</feature>
<dbReference type="GO" id="GO:0003676">
    <property type="term" value="F:nucleic acid binding"/>
    <property type="evidence" value="ECO:0007669"/>
    <property type="project" value="InterPro"/>
</dbReference>
<keyword evidence="1" id="KW-0479">Metal-binding</keyword>
<dbReference type="EMBL" id="BAABME010001129">
    <property type="protein sequence ID" value="GAA0147741.1"/>
    <property type="molecule type" value="Genomic_DNA"/>
</dbReference>
<feature type="domain" description="Retroviral polymerase SH3-like" evidence="5">
    <location>
        <begin position="103"/>
        <end position="163"/>
    </location>
</feature>
<reference evidence="6 7" key="1">
    <citation type="submission" date="2024-01" db="EMBL/GenBank/DDBJ databases">
        <title>The complete chloroplast genome sequence of Lithospermum erythrorhizon: insights into the phylogenetic relationship among Boraginaceae species and the maternal lineages of purple gromwells.</title>
        <authorList>
            <person name="Okada T."/>
            <person name="Watanabe K."/>
        </authorList>
    </citation>
    <scope>NUCLEOTIDE SEQUENCE [LARGE SCALE GENOMIC DNA]</scope>
</reference>
<dbReference type="GO" id="GO:0016787">
    <property type="term" value="F:hydrolase activity"/>
    <property type="evidence" value="ECO:0007669"/>
    <property type="project" value="UniProtKB-KW"/>
</dbReference>
<dbReference type="Gene3D" id="3.30.420.10">
    <property type="entry name" value="Ribonuclease H-like superfamily/Ribonuclease H"/>
    <property type="match status" value="1"/>
</dbReference>
<comment type="caution">
    <text evidence="6">The sequence shown here is derived from an EMBL/GenBank/DDBJ whole genome shotgun (WGS) entry which is preliminary data.</text>
</comment>
<sequence length="501" mass="56975">MVGSILQQPWVLFSNHNTCVDTPQQNGIAEGKNRHLLEVARSLMFTNHVPKHFWGEAILTATYLINRMPSRVIKFQKPRDILLQAFPHVKSFSSDLPLKVFGCSTFVHIHQHRTKLDPKSVKCIFLGYSSHQKGYKCYSHVTQKMYNSMDVTFFEHQPYFPQSAIQRENLKEFQLWNILQDTQSVYSSPQSTPTSSSPSLQFNSLDTLPPKRGKPTENLENATQIRDCQELEPEPVSESHTGMDFSTYEPCVVPFVDSDLSIAQRKELPQGKKPVDCKWIFTVKYKADGSIERFKARLVAKGFPQSYGIDYQETFAPFAKLNTVCVLLLLAVNEDWPLYQLDIKNAFLNGDLEEDVYMEIPPGLENSTNSHHADHTVFVKSSSEGKISILIVYVDDIILTGDDSEEISSLKRSLASEFETKDLGTLRYFLGMEVARSKMGIVISQRKYILDLLTETGMLGCKPAYTPMDSNLKLRKSEESVPVDKGRYQRLVGKLILSLTY</sequence>
<keyword evidence="2" id="KW-0378">Hydrolase</keyword>
<dbReference type="SUPFAM" id="SSF56672">
    <property type="entry name" value="DNA/RNA polymerases"/>
    <property type="match status" value="1"/>
</dbReference>
<dbReference type="InterPro" id="IPR036397">
    <property type="entry name" value="RNaseH_sf"/>
</dbReference>
<dbReference type="Proteomes" id="UP001454036">
    <property type="component" value="Unassembled WGS sequence"/>
</dbReference>
<proteinExistence type="predicted"/>
<evidence type="ECO:0000259" key="5">
    <source>
        <dbReference type="Pfam" id="PF25597"/>
    </source>
</evidence>
<feature type="compositionally biased region" description="Low complexity" evidence="3">
    <location>
        <begin position="187"/>
        <end position="201"/>
    </location>
</feature>
<dbReference type="AlphaFoldDB" id="A0AAV3PAI7"/>
<keyword evidence="6" id="KW-0472">Membrane</keyword>
<dbReference type="Pfam" id="PF07727">
    <property type="entry name" value="RVT_2"/>
    <property type="match status" value="1"/>
</dbReference>
<evidence type="ECO:0000256" key="2">
    <source>
        <dbReference type="ARBA" id="ARBA00022801"/>
    </source>
</evidence>
<evidence type="ECO:0000259" key="4">
    <source>
        <dbReference type="Pfam" id="PF07727"/>
    </source>
</evidence>
<dbReference type="InterPro" id="IPR039537">
    <property type="entry name" value="Retrotran_Ty1/copia-like"/>
</dbReference>
<dbReference type="SUPFAM" id="SSF53098">
    <property type="entry name" value="Ribonuclease H-like"/>
    <property type="match status" value="1"/>
</dbReference>
<evidence type="ECO:0000313" key="7">
    <source>
        <dbReference type="Proteomes" id="UP001454036"/>
    </source>
</evidence>
<organism evidence="6 7">
    <name type="scientific">Lithospermum erythrorhizon</name>
    <name type="common">Purple gromwell</name>
    <name type="synonym">Lithospermum officinale var. erythrorhizon</name>
    <dbReference type="NCBI Taxonomy" id="34254"/>
    <lineage>
        <taxon>Eukaryota</taxon>
        <taxon>Viridiplantae</taxon>
        <taxon>Streptophyta</taxon>
        <taxon>Embryophyta</taxon>
        <taxon>Tracheophyta</taxon>
        <taxon>Spermatophyta</taxon>
        <taxon>Magnoliopsida</taxon>
        <taxon>eudicotyledons</taxon>
        <taxon>Gunneridae</taxon>
        <taxon>Pentapetalae</taxon>
        <taxon>asterids</taxon>
        <taxon>lamiids</taxon>
        <taxon>Boraginales</taxon>
        <taxon>Boraginaceae</taxon>
        <taxon>Boraginoideae</taxon>
        <taxon>Lithospermeae</taxon>
        <taxon>Lithospermum</taxon>
    </lineage>
</organism>
<dbReference type="InterPro" id="IPR013103">
    <property type="entry name" value="RVT_2"/>
</dbReference>
<keyword evidence="6" id="KW-0675">Receptor</keyword>
<dbReference type="GO" id="GO:0046872">
    <property type="term" value="F:metal ion binding"/>
    <property type="evidence" value="ECO:0007669"/>
    <property type="project" value="UniProtKB-KW"/>
</dbReference>
<gene>
    <name evidence="6" type="ORF">LIER_07367</name>
</gene>
<dbReference type="InterPro" id="IPR057670">
    <property type="entry name" value="SH3_retrovirus"/>
</dbReference>
<name>A0AAV3PAI7_LITER</name>
<protein>
    <submittedName>
        <fullName evidence="6">Transmembrane signal receptor</fullName>
    </submittedName>
</protein>
<dbReference type="PANTHER" id="PTHR42648:SF28">
    <property type="entry name" value="TRANSPOSON-ENCODED PROTEIN WITH RIBONUCLEASE H-LIKE AND RETROVIRUS ZINC FINGER-LIKE DOMAINS"/>
    <property type="match status" value="1"/>
</dbReference>
<evidence type="ECO:0000256" key="3">
    <source>
        <dbReference type="SAM" id="MobiDB-lite"/>
    </source>
</evidence>
<keyword evidence="7" id="KW-1185">Reference proteome</keyword>
<dbReference type="InterPro" id="IPR012337">
    <property type="entry name" value="RNaseH-like_sf"/>
</dbReference>